<sequence>LFPHLLHVDNNARPHVTRVCRQFLEDEGIDTIDWPPRSLDLNPIEHLWDIIHVAAIKLKITLFFS</sequence>
<keyword evidence="2" id="KW-1185">Reference proteome</keyword>
<dbReference type="InterPro" id="IPR036397">
    <property type="entry name" value="RNaseH_sf"/>
</dbReference>
<dbReference type="Ensembl" id="ENSECRT00000001951.1">
    <property type="protein sequence ID" value="ENSECRP00000001927.1"/>
    <property type="gene ID" value="ENSECRG00000001344.1"/>
</dbReference>
<organism evidence="1 2">
    <name type="scientific">Erpetoichthys calabaricus</name>
    <name type="common">Rope fish</name>
    <name type="synonym">Calamoichthys calabaricus</name>
    <dbReference type="NCBI Taxonomy" id="27687"/>
    <lineage>
        <taxon>Eukaryota</taxon>
        <taxon>Metazoa</taxon>
        <taxon>Chordata</taxon>
        <taxon>Craniata</taxon>
        <taxon>Vertebrata</taxon>
        <taxon>Euteleostomi</taxon>
        <taxon>Actinopterygii</taxon>
        <taxon>Polypteriformes</taxon>
        <taxon>Polypteridae</taxon>
        <taxon>Erpetoichthys</taxon>
    </lineage>
</organism>
<reference evidence="1" key="1">
    <citation type="submission" date="2021-06" db="EMBL/GenBank/DDBJ databases">
        <authorList>
            <consortium name="Wellcome Sanger Institute Data Sharing"/>
        </authorList>
    </citation>
    <scope>NUCLEOTIDE SEQUENCE [LARGE SCALE GENOMIC DNA]</scope>
</reference>
<dbReference type="AlphaFoldDB" id="A0A8C4RGZ5"/>
<dbReference type="Proteomes" id="UP000694620">
    <property type="component" value="Chromosome 5"/>
</dbReference>
<evidence type="ECO:0008006" key="3">
    <source>
        <dbReference type="Google" id="ProtNLM"/>
    </source>
</evidence>
<dbReference type="GO" id="GO:0003676">
    <property type="term" value="F:nucleic acid binding"/>
    <property type="evidence" value="ECO:0007669"/>
    <property type="project" value="InterPro"/>
</dbReference>
<dbReference type="Gene3D" id="3.30.420.10">
    <property type="entry name" value="Ribonuclease H-like superfamily/Ribonuclease H"/>
    <property type="match status" value="1"/>
</dbReference>
<evidence type="ECO:0000313" key="1">
    <source>
        <dbReference type="Ensembl" id="ENSECRP00000001927.1"/>
    </source>
</evidence>
<name>A0A8C4RGZ5_ERPCA</name>
<evidence type="ECO:0000313" key="2">
    <source>
        <dbReference type="Proteomes" id="UP000694620"/>
    </source>
</evidence>
<protein>
    <recommendedName>
        <fullName evidence="3">Tc1-like transposase DDE domain-containing protein</fullName>
    </recommendedName>
</protein>
<dbReference type="GeneTree" id="ENSGT00980000198977"/>
<reference evidence="1" key="3">
    <citation type="submission" date="2025-09" db="UniProtKB">
        <authorList>
            <consortium name="Ensembl"/>
        </authorList>
    </citation>
    <scope>IDENTIFICATION</scope>
</reference>
<reference evidence="1" key="2">
    <citation type="submission" date="2025-08" db="UniProtKB">
        <authorList>
            <consortium name="Ensembl"/>
        </authorList>
    </citation>
    <scope>IDENTIFICATION</scope>
</reference>
<accession>A0A8C4RGZ5</accession>
<proteinExistence type="predicted"/>